<evidence type="ECO:0000313" key="3">
    <source>
        <dbReference type="Proteomes" id="UP000294558"/>
    </source>
</evidence>
<protein>
    <submittedName>
        <fullName evidence="2">Uncharacterized protein</fullName>
    </submittedName>
</protein>
<keyword evidence="3" id="KW-1185">Reference proteome</keyword>
<reference evidence="2 3" key="1">
    <citation type="submission" date="2019-03" db="EMBL/GenBank/DDBJ databases">
        <title>Sequencing the genomes of 1000 actinobacteria strains.</title>
        <authorList>
            <person name="Klenk H.-P."/>
        </authorList>
    </citation>
    <scope>NUCLEOTIDE SEQUENCE [LARGE SCALE GENOMIC DNA]</scope>
    <source>
        <strain evidence="2 3">DSM 18936</strain>
    </source>
</reference>
<dbReference type="OrthoDB" id="9975174at2"/>
<name>A0A4R7HUQ2_9ACTN</name>
<keyword evidence="1" id="KW-0472">Membrane</keyword>
<feature type="transmembrane region" description="Helical" evidence="1">
    <location>
        <begin position="34"/>
        <end position="53"/>
    </location>
</feature>
<accession>A0A4R7HUQ2</accession>
<gene>
    <name evidence="2" type="ORF">BDK89_0060</name>
</gene>
<dbReference type="AlphaFoldDB" id="A0A4R7HUQ2"/>
<proteinExistence type="predicted"/>
<comment type="caution">
    <text evidence="2">The sequence shown here is derived from an EMBL/GenBank/DDBJ whole genome shotgun (WGS) entry which is preliminary data.</text>
</comment>
<evidence type="ECO:0000256" key="1">
    <source>
        <dbReference type="SAM" id="Phobius"/>
    </source>
</evidence>
<keyword evidence="1" id="KW-0812">Transmembrane</keyword>
<dbReference type="RefSeq" id="WP_133867047.1">
    <property type="nucleotide sequence ID" value="NZ_JAVJPS010000035.1"/>
</dbReference>
<organism evidence="2 3">
    <name type="scientific">Ilumatobacter fluminis</name>
    <dbReference type="NCBI Taxonomy" id="467091"/>
    <lineage>
        <taxon>Bacteria</taxon>
        <taxon>Bacillati</taxon>
        <taxon>Actinomycetota</taxon>
        <taxon>Acidimicrobiia</taxon>
        <taxon>Acidimicrobiales</taxon>
        <taxon>Ilumatobacteraceae</taxon>
        <taxon>Ilumatobacter</taxon>
    </lineage>
</organism>
<dbReference type="Proteomes" id="UP000294558">
    <property type="component" value="Unassembled WGS sequence"/>
</dbReference>
<keyword evidence="1" id="KW-1133">Transmembrane helix</keyword>
<sequence length="62" mass="6601">MIKALLAFTVVFLLATFPATWLLMLFLGNVGLTVGYWGTLPLGILVSALLGGATSTNVYNVR</sequence>
<dbReference type="EMBL" id="SOAU01000001">
    <property type="protein sequence ID" value="TDT14505.1"/>
    <property type="molecule type" value="Genomic_DNA"/>
</dbReference>
<evidence type="ECO:0000313" key="2">
    <source>
        <dbReference type="EMBL" id="TDT14505.1"/>
    </source>
</evidence>